<dbReference type="EMBL" id="LAZR01016989">
    <property type="protein sequence ID" value="KKM02232.1"/>
    <property type="molecule type" value="Genomic_DNA"/>
</dbReference>
<evidence type="ECO:0000313" key="1">
    <source>
        <dbReference type="EMBL" id="KKM02232.1"/>
    </source>
</evidence>
<protein>
    <submittedName>
        <fullName evidence="1">Uncharacterized protein</fullName>
    </submittedName>
</protein>
<sequence length="228" mass="26632">MSTELKGRRKKLSTVIEEKAKAMRYNPLAASSSNVSPFYVYPDLKNLEGFRKFHDMANGEEDQNWRNRALWFLIWLYSIDSVLNTKPPEPLPDRKLKALGLAEFPTDPESHRFDAKVIQDLMHIGDPDFVLAILHYLRHQKAEIWAEIIVSEEQHFEALRLRLNPVDPANARNDTAMKKSLRIESKELLHDIRALWDDFWADHDDLREVGQELLFQNLEDRARINTGD</sequence>
<name>A0A0F9HGD2_9ZZZZ</name>
<gene>
    <name evidence="1" type="ORF">LCGC14_1786430</name>
</gene>
<proteinExistence type="predicted"/>
<comment type="caution">
    <text evidence="1">The sequence shown here is derived from an EMBL/GenBank/DDBJ whole genome shotgun (WGS) entry which is preliminary data.</text>
</comment>
<organism evidence="1">
    <name type="scientific">marine sediment metagenome</name>
    <dbReference type="NCBI Taxonomy" id="412755"/>
    <lineage>
        <taxon>unclassified sequences</taxon>
        <taxon>metagenomes</taxon>
        <taxon>ecological metagenomes</taxon>
    </lineage>
</organism>
<reference evidence="1" key="1">
    <citation type="journal article" date="2015" name="Nature">
        <title>Complex archaea that bridge the gap between prokaryotes and eukaryotes.</title>
        <authorList>
            <person name="Spang A."/>
            <person name="Saw J.H."/>
            <person name="Jorgensen S.L."/>
            <person name="Zaremba-Niedzwiedzka K."/>
            <person name="Martijn J."/>
            <person name="Lind A.E."/>
            <person name="van Eijk R."/>
            <person name="Schleper C."/>
            <person name="Guy L."/>
            <person name="Ettema T.J."/>
        </authorList>
    </citation>
    <scope>NUCLEOTIDE SEQUENCE</scope>
</reference>
<accession>A0A0F9HGD2</accession>
<dbReference type="AlphaFoldDB" id="A0A0F9HGD2"/>